<accession>A0A2W4XQH2</accession>
<evidence type="ECO:0000256" key="9">
    <source>
        <dbReference type="SAM" id="MobiDB-lite"/>
    </source>
</evidence>
<keyword evidence="8" id="KW-0234">DNA repair</keyword>
<dbReference type="AlphaFoldDB" id="A0A2W4XQH2"/>
<dbReference type="Pfam" id="PF22745">
    <property type="entry name" value="Nlig-Ia"/>
    <property type="match status" value="1"/>
</dbReference>
<comment type="caution">
    <text evidence="10">The sequence shown here is derived from an EMBL/GenBank/DDBJ whole genome shotgun (WGS) entry which is preliminary data.</text>
</comment>
<reference evidence="11" key="1">
    <citation type="submission" date="2018-04" db="EMBL/GenBank/DDBJ databases">
        <authorList>
            <person name="Cornet L."/>
        </authorList>
    </citation>
    <scope>NUCLEOTIDE SEQUENCE [LARGE SCALE GENOMIC DNA]</scope>
</reference>
<reference evidence="10 11" key="2">
    <citation type="submission" date="2018-06" db="EMBL/GenBank/DDBJ databases">
        <title>Metagenomic assembly of (sub)arctic Cyanobacteria and their associated microbiome from non-axenic cultures.</title>
        <authorList>
            <person name="Baurain D."/>
        </authorList>
    </citation>
    <scope>NUCLEOTIDE SEQUENCE [LARGE SCALE GENOMIC DNA]</scope>
    <source>
        <strain evidence="10">ULC027bin1</strain>
    </source>
</reference>
<proteinExistence type="predicted"/>
<keyword evidence="2" id="KW-0235">DNA replication</keyword>
<evidence type="ECO:0000256" key="5">
    <source>
        <dbReference type="ARBA" id="ARBA00022833"/>
    </source>
</evidence>
<keyword evidence="3" id="KW-0479">Metal-binding</keyword>
<dbReference type="EMBL" id="QBMP01000019">
    <property type="protein sequence ID" value="PZO59606.1"/>
    <property type="molecule type" value="Genomic_DNA"/>
</dbReference>
<organism evidence="10 11">
    <name type="scientific">Phormidesmis priestleyi</name>
    <dbReference type="NCBI Taxonomy" id="268141"/>
    <lineage>
        <taxon>Bacteria</taxon>
        <taxon>Bacillati</taxon>
        <taxon>Cyanobacteriota</taxon>
        <taxon>Cyanophyceae</taxon>
        <taxon>Leptolyngbyales</taxon>
        <taxon>Leptolyngbyaceae</taxon>
        <taxon>Phormidesmis</taxon>
    </lineage>
</organism>
<dbReference type="GO" id="GO:0046872">
    <property type="term" value="F:metal ion binding"/>
    <property type="evidence" value="ECO:0007669"/>
    <property type="project" value="UniProtKB-KW"/>
</dbReference>
<dbReference type="Gene3D" id="1.10.287.610">
    <property type="entry name" value="Helix hairpin bin"/>
    <property type="match status" value="1"/>
</dbReference>
<feature type="region of interest" description="Disordered" evidence="9">
    <location>
        <begin position="51"/>
        <end position="74"/>
    </location>
</feature>
<evidence type="ECO:0000256" key="2">
    <source>
        <dbReference type="ARBA" id="ARBA00022705"/>
    </source>
</evidence>
<evidence type="ECO:0000256" key="3">
    <source>
        <dbReference type="ARBA" id="ARBA00022723"/>
    </source>
</evidence>
<keyword evidence="7" id="KW-0520">NAD</keyword>
<dbReference type="FunFam" id="1.10.287.610:FF:000002">
    <property type="entry name" value="DNA ligase"/>
    <property type="match status" value="1"/>
</dbReference>
<evidence type="ECO:0000313" key="11">
    <source>
        <dbReference type="Proteomes" id="UP000249794"/>
    </source>
</evidence>
<evidence type="ECO:0000256" key="6">
    <source>
        <dbReference type="ARBA" id="ARBA00022842"/>
    </source>
</evidence>
<feature type="compositionally biased region" description="Polar residues" evidence="9">
    <location>
        <begin position="58"/>
        <end position="74"/>
    </location>
</feature>
<evidence type="ECO:0000256" key="1">
    <source>
        <dbReference type="ARBA" id="ARBA00022598"/>
    </source>
</evidence>
<dbReference type="GO" id="GO:0006281">
    <property type="term" value="P:DNA repair"/>
    <property type="evidence" value="ECO:0007669"/>
    <property type="project" value="UniProtKB-KW"/>
</dbReference>
<gene>
    <name evidence="10" type="primary">ligA</name>
    <name evidence="10" type="ORF">DCF15_03365</name>
</gene>
<dbReference type="EC" id="6.5.1.2" evidence="10"/>
<evidence type="ECO:0000256" key="7">
    <source>
        <dbReference type="ARBA" id="ARBA00023027"/>
    </source>
</evidence>
<feature type="non-terminal residue" evidence="10">
    <location>
        <position position="1"/>
    </location>
</feature>
<dbReference type="SUPFAM" id="SSF56091">
    <property type="entry name" value="DNA ligase/mRNA capping enzyme, catalytic domain"/>
    <property type="match status" value="1"/>
</dbReference>
<evidence type="ECO:0000256" key="4">
    <source>
        <dbReference type="ARBA" id="ARBA00022763"/>
    </source>
</evidence>
<dbReference type="GO" id="GO:0006260">
    <property type="term" value="P:DNA replication"/>
    <property type="evidence" value="ECO:0007669"/>
    <property type="project" value="UniProtKB-KW"/>
</dbReference>
<keyword evidence="4" id="KW-0227">DNA damage</keyword>
<keyword evidence="6" id="KW-0460">Magnesium</keyword>
<dbReference type="GO" id="GO:0003911">
    <property type="term" value="F:DNA ligase (NAD+) activity"/>
    <property type="evidence" value="ECO:0007669"/>
    <property type="project" value="UniProtKB-EC"/>
</dbReference>
<evidence type="ECO:0000313" key="10">
    <source>
        <dbReference type="EMBL" id="PZO59606.1"/>
    </source>
</evidence>
<sequence length="74" mass="8576">VKKRDVEQRVAELRSQLQKASYAYYVLDAPDLPDSVYDRLYRELQDLETQYPDLLTPDSPTQRVGAQPAEQFTS</sequence>
<feature type="non-terminal residue" evidence="10">
    <location>
        <position position="74"/>
    </location>
</feature>
<name>A0A2W4XQH2_9CYAN</name>
<dbReference type="Proteomes" id="UP000249794">
    <property type="component" value="Unassembled WGS sequence"/>
</dbReference>
<keyword evidence="1 10" id="KW-0436">Ligase</keyword>
<evidence type="ECO:0000256" key="8">
    <source>
        <dbReference type="ARBA" id="ARBA00023204"/>
    </source>
</evidence>
<keyword evidence="5" id="KW-0862">Zinc</keyword>
<protein>
    <submittedName>
        <fullName evidence="10">DNA ligase</fullName>
        <ecNumber evidence="10">6.5.1.2</ecNumber>
    </submittedName>
</protein>